<name>A0A6N7PL29_9BACT</name>
<keyword evidence="6 9" id="KW-0238">DNA-binding</keyword>
<dbReference type="Pfam" id="PF05188">
    <property type="entry name" value="MutS_II"/>
    <property type="match status" value="1"/>
</dbReference>
<dbReference type="OrthoDB" id="9802448at2"/>
<evidence type="ECO:0000256" key="2">
    <source>
        <dbReference type="ARBA" id="ARBA00021982"/>
    </source>
</evidence>
<dbReference type="SMART" id="SM00534">
    <property type="entry name" value="MUTSac"/>
    <property type="match status" value="1"/>
</dbReference>
<dbReference type="InterPro" id="IPR017261">
    <property type="entry name" value="DNA_mismatch_repair_MutS/MSH"/>
</dbReference>
<keyword evidence="4 9" id="KW-0227">DNA damage</keyword>
<dbReference type="PROSITE" id="PS00486">
    <property type="entry name" value="DNA_MISMATCH_REPAIR_2"/>
    <property type="match status" value="1"/>
</dbReference>
<gene>
    <name evidence="9 12" type="primary">mutS</name>
    <name evidence="12" type="ORF">GF068_03350</name>
</gene>
<dbReference type="PIRSF" id="PIRSF037677">
    <property type="entry name" value="DNA_mis_repair_Msh6"/>
    <property type="match status" value="1"/>
</dbReference>
<evidence type="ECO:0000313" key="13">
    <source>
        <dbReference type="Proteomes" id="UP000440224"/>
    </source>
</evidence>
<dbReference type="FunFam" id="3.40.1170.10:FF:000001">
    <property type="entry name" value="DNA mismatch repair protein MutS"/>
    <property type="match status" value="1"/>
</dbReference>
<dbReference type="Proteomes" id="UP000440224">
    <property type="component" value="Unassembled WGS sequence"/>
</dbReference>
<keyword evidence="7 9" id="KW-0234">DNA repair</keyword>
<comment type="caution">
    <text evidence="12">The sequence shown here is derived from an EMBL/GenBank/DDBJ whole genome shotgun (WGS) entry which is preliminary data.</text>
</comment>
<feature type="domain" description="DNA mismatch repair proteins mutS family" evidence="11">
    <location>
        <begin position="684"/>
        <end position="700"/>
    </location>
</feature>
<dbReference type="InterPro" id="IPR000432">
    <property type="entry name" value="DNA_mismatch_repair_MutS_C"/>
</dbReference>
<feature type="binding site" evidence="9">
    <location>
        <begin position="610"/>
        <end position="617"/>
    </location>
    <ligand>
        <name>ATP</name>
        <dbReference type="ChEBI" id="CHEBI:30616"/>
    </ligand>
</feature>
<dbReference type="InterPro" id="IPR045076">
    <property type="entry name" value="MutS"/>
</dbReference>
<sequence length="863" mass="92494">MRQYEEAKAAHPDAILFFRMGDFYEMFHEDAVIAARLLDITLTSRNRGNPDEEPMAGVPHHAAAGYIARLLTFGHKVAICEQMADPSTVKGIVPRQVVRVITPGLVTDAEQLDARANHYLVAVDAAEDNTERGIALLDLSTGELSAGMIPDLASLLGELARCDPREVLVGGGLPADVKKGAGLAAPRAVLRDDEPLDDGDVAATIDGAVAEPIAAEAAVTLPLSARRAAARALRFAHKCTPGSPLPVRRIAPYDPTGAMRIDETAQVHLELVRGADGSRKGTLLETVDATVTPAGARLLRRRLLAPLLDVASIRRRLDEVQAFVENPRARAELREALAKVGDLERLSVRAVLREATPKDLGALRDGLLAAPAAVAATRSIVDAGELFGAEVDTLPELAAKLAAALVDRPPALAREGGFVREEYDAELGTQRRLARGGAEEMTKLEAELREKTGAGSLRIRFTRVFGWYIEVTKTHLGKVPPDFRRKQTVAGGERFTSDRLDELADGLENAESRALARETDIFEGLVRLVAESAERIRKLARTLASWDVAAALADVAHRQDYVRPEVDMGEALVIEGGRHPVVERLAAAGRFVPNDTTLDLGGERLWLLTGPNMAGKSTLMRQVALITILAQAGSFVPAQGARIGVVDRVLSRVGASDNVARGESTFMVEMRETATILRDATRRSLVILDEIGRGTSTYDGLAIAWAVAEHLHDAVGCRAMFATHYHELTELAQHGPGVANWSVSAREHAGDVVFLHKLVKGPASRSYGVAVARLAGVPEPVLARAKAILATLEAGAALPSGKHATMRGRTKQGSVQLDLFAKAKPDVDAAAPVLETLRAVEVERLTPLDALTFVARLKSLLPS</sequence>
<dbReference type="Gene3D" id="3.40.50.300">
    <property type="entry name" value="P-loop containing nucleotide triphosphate hydrolases"/>
    <property type="match status" value="1"/>
</dbReference>
<dbReference type="SUPFAM" id="SSF52540">
    <property type="entry name" value="P-loop containing nucleoside triphosphate hydrolases"/>
    <property type="match status" value="1"/>
</dbReference>
<proteinExistence type="inferred from homology"/>
<comment type="function">
    <text evidence="8 9">This protein is involved in the repair of mismatches in DNA. It is possible that it carries out the mismatch recognition step. This protein has a weak ATPase activity.</text>
</comment>
<dbReference type="Pfam" id="PF05192">
    <property type="entry name" value="MutS_III"/>
    <property type="match status" value="1"/>
</dbReference>
<evidence type="ECO:0000256" key="7">
    <source>
        <dbReference type="ARBA" id="ARBA00023204"/>
    </source>
</evidence>
<dbReference type="InterPro" id="IPR007860">
    <property type="entry name" value="DNA_mmatch_repair_MutS_con_dom"/>
</dbReference>
<evidence type="ECO:0000256" key="5">
    <source>
        <dbReference type="ARBA" id="ARBA00022840"/>
    </source>
</evidence>
<dbReference type="EMBL" id="WJIE01000001">
    <property type="protein sequence ID" value="MRG90960.1"/>
    <property type="molecule type" value="Genomic_DNA"/>
</dbReference>
<evidence type="ECO:0000259" key="11">
    <source>
        <dbReference type="PROSITE" id="PS00486"/>
    </source>
</evidence>
<dbReference type="InterPro" id="IPR027417">
    <property type="entry name" value="P-loop_NTPase"/>
</dbReference>
<dbReference type="GO" id="GO:0030983">
    <property type="term" value="F:mismatched DNA binding"/>
    <property type="evidence" value="ECO:0007669"/>
    <property type="project" value="InterPro"/>
</dbReference>
<dbReference type="GO" id="GO:0006298">
    <property type="term" value="P:mismatch repair"/>
    <property type="evidence" value="ECO:0007669"/>
    <property type="project" value="UniProtKB-UniRule"/>
</dbReference>
<evidence type="ECO:0000256" key="9">
    <source>
        <dbReference type="HAMAP-Rule" id="MF_00096"/>
    </source>
</evidence>
<dbReference type="GO" id="GO:0003684">
    <property type="term" value="F:damaged DNA binding"/>
    <property type="evidence" value="ECO:0007669"/>
    <property type="project" value="UniProtKB-UniRule"/>
</dbReference>
<accession>A0A6N7PL29</accession>
<dbReference type="FunFam" id="3.40.50.300:FF:000870">
    <property type="entry name" value="MutS protein homolog 4"/>
    <property type="match status" value="1"/>
</dbReference>
<evidence type="ECO:0000256" key="6">
    <source>
        <dbReference type="ARBA" id="ARBA00023125"/>
    </source>
</evidence>
<dbReference type="Gene3D" id="3.30.420.110">
    <property type="entry name" value="MutS, connector domain"/>
    <property type="match status" value="1"/>
</dbReference>
<evidence type="ECO:0000256" key="1">
    <source>
        <dbReference type="ARBA" id="ARBA00006271"/>
    </source>
</evidence>
<dbReference type="AlphaFoldDB" id="A0A6N7PL29"/>
<protein>
    <recommendedName>
        <fullName evidence="2 9">DNA mismatch repair protein MutS</fullName>
    </recommendedName>
</protein>
<dbReference type="CDD" id="cd03284">
    <property type="entry name" value="ABC_MutS1"/>
    <property type="match status" value="1"/>
</dbReference>
<comment type="similarity">
    <text evidence="1 9 10">Belongs to the DNA mismatch repair MutS family.</text>
</comment>
<dbReference type="InterPro" id="IPR007696">
    <property type="entry name" value="DNA_mismatch_repair_MutS_core"/>
</dbReference>
<dbReference type="Pfam" id="PF05190">
    <property type="entry name" value="MutS_IV"/>
    <property type="match status" value="1"/>
</dbReference>
<dbReference type="NCBIfam" id="TIGR01070">
    <property type="entry name" value="mutS1"/>
    <property type="match status" value="1"/>
</dbReference>
<dbReference type="InterPro" id="IPR007861">
    <property type="entry name" value="DNA_mismatch_repair_MutS_clamp"/>
</dbReference>
<dbReference type="SUPFAM" id="SSF55271">
    <property type="entry name" value="DNA repair protein MutS, domain I"/>
    <property type="match status" value="1"/>
</dbReference>
<evidence type="ECO:0000256" key="8">
    <source>
        <dbReference type="ARBA" id="ARBA00024647"/>
    </source>
</evidence>
<dbReference type="InterPro" id="IPR036678">
    <property type="entry name" value="MutS_con_dom_sf"/>
</dbReference>
<keyword evidence="3 9" id="KW-0547">Nucleotide-binding</keyword>
<evidence type="ECO:0000256" key="4">
    <source>
        <dbReference type="ARBA" id="ARBA00022763"/>
    </source>
</evidence>
<dbReference type="SUPFAM" id="SSF48334">
    <property type="entry name" value="DNA repair protein MutS, domain III"/>
    <property type="match status" value="1"/>
</dbReference>
<keyword evidence="5 9" id="KW-0067">ATP-binding</keyword>
<reference evidence="12 13" key="1">
    <citation type="submission" date="2019-10" db="EMBL/GenBank/DDBJ databases">
        <title>A soil myxobacterium in the family Polyangiaceae.</title>
        <authorList>
            <person name="Li Y."/>
            <person name="Wang J."/>
        </authorList>
    </citation>
    <scope>NUCLEOTIDE SEQUENCE [LARGE SCALE GENOMIC DNA]</scope>
    <source>
        <strain evidence="12 13">DSM 14734</strain>
    </source>
</reference>
<dbReference type="SMART" id="SM00533">
    <property type="entry name" value="MUTSd"/>
    <property type="match status" value="1"/>
</dbReference>
<dbReference type="GO" id="GO:0005524">
    <property type="term" value="F:ATP binding"/>
    <property type="evidence" value="ECO:0007669"/>
    <property type="project" value="UniProtKB-UniRule"/>
</dbReference>
<dbReference type="Gene3D" id="1.10.1420.10">
    <property type="match status" value="2"/>
</dbReference>
<dbReference type="PANTHER" id="PTHR11361">
    <property type="entry name" value="DNA MISMATCH REPAIR PROTEIN MUTS FAMILY MEMBER"/>
    <property type="match status" value="1"/>
</dbReference>
<keyword evidence="13" id="KW-1185">Reference proteome</keyword>
<organism evidence="12 13">
    <name type="scientific">Polyangium spumosum</name>
    <dbReference type="NCBI Taxonomy" id="889282"/>
    <lineage>
        <taxon>Bacteria</taxon>
        <taxon>Pseudomonadati</taxon>
        <taxon>Myxococcota</taxon>
        <taxon>Polyangia</taxon>
        <taxon>Polyangiales</taxon>
        <taxon>Polyangiaceae</taxon>
        <taxon>Polyangium</taxon>
    </lineage>
</organism>
<dbReference type="GO" id="GO:0140664">
    <property type="term" value="F:ATP-dependent DNA damage sensor activity"/>
    <property type="evidence" value="ECO:0007669"/>
    <property type="project" value="InterPro"/>
</dbReference>
<evidence type="ECO:0000256" key="3">
    <source>
        <dbReference type="ARBA" id="ARBA00022741"/>
    </source>
</evidence>
<dbReference type="InterPro" id="IPR005748">
    <property type="entry name" value="DNA_mismatch_repair_MutS"/>
</dbReference>
<dbReference type="Pfam" id="PF00488">
    <property type="entry name" value="MutS_V"/>
    <property type="match status" value="1"/>
</dbReference>
<dbReference type="PANTHER" id="PTHR11361:SF34">
    <property type="entry name" value="DNA MISMATCH REPAIR PROTEIN MSH1, MITOCHONDRIAL"/>
    <property type="match status" value="1"/>
</dbReference>
<dbReference type="InterPro" id="IPR016151">
    <property type="entry name" value="DNA_mismatch_repair_MutS_N"/>
</dbReference>
<dbReference type="Gene3D" id="3.40.1170.10">
    <property type="entry name" value="DNA repair protein MutS, domain I"/>
    <property type="match status" value="1"/>
</dbReference>
<dbReference type="NCBIfam" id="NF003810">
    <property type="entry name" value="PRK05399.1"/>
    <property type="match status" value="1"/>
</dbReference>
<dbReference type="InterPro" id="IPR036187">
    <property type="entry name" value="DNA_mismatch_repair_MutS_sf"/>
</dbReference>
<evidence type="ECO:0000256" key="10">
    <source>
        <dbReference type="RuleBase" id="RU003756"/>
    </source>
</evidence>
<dbReference type="HAMAP" id="MF_00096">
    <property type="entry name" value="MutS"/>
    <property type="match status" value="1"/>
</dbReference>
<dbReference type="Pfam" id="PF01624">
    <property type="entry name" value="MutS_I"/>
    <property type="match status" value="1"/>
</dbReference>
<dbReference type="InterPro" id="IPR007695">
    <property type="entry name" value="DNA_mismatch_repair_MutS-lik_N"/>
</dbReference>
<dbReference type="SUPFAM" id="SSF53150">
    <property type="entry name" value="DNA repair protein MutS, domain II"/>
    <property type="match status" value="1"/>
</dbReference>
<evidence type="ECO:0000313" key="12">
    <source>
        <dbReference type="EMBL" id="MRG90960.1"/>
    </source>
</evidence>
<dbReference type="GO" id="GO:0005829">
    <property type="term" value="C:cytosol"/>
    <property type="evidence" value="ECO:0007669"/>
    <property type="project" value="TreeGrafter"/>
</dbReference>